<reference evidence="3 4" key="1">
    <citation type="submission" date="2023-05" db="EMBL/GenBank/DDBJ databases">
        <title>Actinoplanes sp. NEAU-A12 genome sequencing.</title>
        <authorList>
            <person name="Wang Z.-S."/>
        </authorList>
    </citation>
    <scope>NUCLEOTIDE SEQUENCE [LARGE SCALE GENOMIC DNA]</scope>
    <source>
        <strain evidence="3 4">NEAU-A12</strain>
    </source>
</reference>
<sequence>MGRLEPPADERGLRIGGYVDRARHRAPEPDPAPRPPGVSLPNISDYWPDAPHQRRTRWEGFQPVPPGGRAPRMGDDDRPGSADRRWLQRPVVLTGVVALTVVFGTVLLARPLADSEIRQQRAALPPSAIPLEPQFAVPPQPPPLLLSPTPSLSPSAPAVRAARLDFVTGVTELTVRTADLGGQEFLVTAPDGTPVEAGATFVDGVLRIDVTKSGGTVEVSLNDRITWHLRLAAGVKLATFDTTTGTVSRIDLDGGAERIDVILGRLAGVVPIRMTGGVGTWVIRTDGRVPARVTVGDGAGNIAVYDDRRGGTGGGAVIESGTLGAGPGLDVDAAAGMGSLEITRR</sequence>
<feature type="compositionally biased region" description="Pro residues" evidence="1">
    <location>
        <begin position="29"/>
        <end position="38"/>
    </location>
</feature>
<keyword evidence="2" id="KW-0812">Transmembrane</keyword>
<keyword evidence="4" id="KW-1185">Reference proteome</keyword>
<evidence type="ECO:0000256" key="2">
    <source>
        <dbReference type="SAM" id="Phobius"/>
    </source>
</evidence>
<protein>
    <recommendedName>
        <fullName evidence="5">Adhesin domain-containing protein</fullName>
    </recommendedName>
</protein>
<gene>
    <name evidence="3" type="ORF">QLQ12_26325</name>
</gene>
<keyword evidence="2" id="KW-1133">Transmembrane helix</keyword>
<organism evidence="3 4">
    <name type="scientific">Actinoplanes sandaracinus</name>
    <dbReference type="NCBI Taxonomy" id="3045177"/>
    <lineage>
        <taxon>Bacteria</taxon>
        <taxon>Bacillati</taxon>
        <taxon>Actinomycetota</taxon>
        <taxon>Actinomycetes</taxon>
        <taxon>Micromonosporales</taxon>
        <taxon>Micromonosporaceae</taxon>
        <taxon>Actinoplanes</taxon>
    </lineage>
</organism>
<dbReference type="Proteomes" id="UP001241758">
    <property type="component" value="Unassembled WGS sequence"/>
</dbReference>
<feature type="region of interest" description="Disordered" evidence="1">
    <location>
        <begin position="1"/>
        <end position="83"/>
    </location>
</feature>
<evidence type="ECO:0008006" key="5">
    <source>
        <dbReference type="Google" id="ProtNLM"/>
    </source>
</evidence>
<evidence type="ECO:0000313" key="4">
    <source>
        <dbReference type="Proteomes" id="UP001241758"/>
    </source>
</evidence>
<feature type="compositionally biased region" description="Basic and acidic residues" evidence="1">
    <location>
        <begin position="72"/>
        <end position="83"/>
    </location>
</feature>
<keyword evidence="2" id="KW-0472">Membrane</keyword>
<name>A0ABT6WR78_9ACTN</name>
<dbReference type="RefSeq" id="WP_282763154.1">
    <property type="nucleotide sequence ID" value="NZ_JASCTH010000018.1"/>
</dbReference>
<feature type="compositionally biased region" description="Basic and acidic residues" evidence="1">
    <location>
        <begin position="1"/>
        <end position="13"/>
    </location>
</feature>
<accession>A0ABT6WR78</accession>
<proteinExistence type="predicted"/>
<comment type="caution">
    <text evidence="3">The sequence shown here is derived from an EMBL/GenBank/DDBJ whole genome shotgun (WGS) entry which is preliminary data.</text>
</comment>
<feature type="transmembrane region" description="Helical" evidence="2">
    <location>
        <begin position="91"/>
        <end position="109"/>
    </location>
</feature>
<dbReference type="EMBL" id="JASCTH010000018">
    <property type="protein sequence ID" value="MDI6102140.1"/>
    <property type="molecule type" value="Genomic_DNA"/>
</dbReference>
<evidence type="ECO:0000256" key="1">
    <source>
        <dbReference type="SAM" id="MobiDB-lite"/>
    </source>
</evidence>
<evidence type="ECO:0000313" key="3">
    <source>
        <dbReference type="EMBL" id="MDI6102140.1"/>
    </source>
</evidence>